<feature type="domain" description="Sirohaem synthase dimerisation" evidence="7">
    <location>
        <begin position="152"/>
        <end position="206"/>
    </location>
</feature>
<evidence type="ECO:0000256" key="5">
    <source>
        <dbReference type="ARBA" id="ARBA00023244"/>
    </source>
</evidence>
<dbReference type="GO" id="GO:0019354">
    <property type="term" value="P:siroheme biosynthetic process"/>
    <property type="evidence" value="ECO:0007669"/>
    <property type="project" value="UniProtKB-UniPathway"/>
</dbReference>
<dbReference type="SUPFAM" id="SSF51735">
    <property type="entry name" value="NAD(P)-binding Rossmann-fold domains"/>
    <property type="match status" value="1"/>
</dbReference>
<dbReference type="InterPro" id="IPR036291">
    <property type="entry name" value="NAD(P)-bd_dom_sf"/>
</dbReference>
<dbReference type="Pfam" id="PF14824">
    <property type="entry name" value="Sirohm_synth_M"/>
    <property type="match status" value="1"/>
</dbReference>
<comment type="catalytic activity">
    <reaction evidence="6">
        <text>precorrin-2 + NAD(+) = sirohydrochlorin + NADH + 2 H(+)</text>
        <dbReference type="Rhea" id="RHEA:15613"/>
        <dbReference type="ChEBI" id="CHEBI:15378"/>
        <dbReference type="ChEBI" id="CHEBI:57540"/>
        <dbReference type="ChEBI" id="CHEBI:57945"/>
        <dbReference type="ChEBI" id="CHEBI:58351"/>
        <dbReference type="ChEBI" id="CHEBI:58827"/>
        <dbReference type="EC" id="1.3.1.76"/>
    </reaction>
</comment>
<evidence type="ECO:0000256" key="6">
    <source>
        <dbReference type="ARBA" id="ARBA00047561"/>
    </source>
</evidence>
<evidence type="ECO:0000256" key="1">
    <source>
        <dbReference type="ARBA" id="ARBA00005010"/>
    </source>
</evidence>
<dbReference type="Gene3D" id="1.10.8.610">
    <property type="entry name" value="SirC, precorrin-2 dehydrogenase, C-terminal helical domain-like"/>
    <property type="match status" value="1"/>
</dbReference>
<comment type="pathway">
    <text evidence="1">Porphyrin-containing compound metabolism; siroheme biosynthesis; sirohydrochlorin from precorrin-2: step 1/1.</text>
</comment>
<keyword evidence="5" id="KW-0627">Porphyrin biosynthesis</keyword>
<evidence type="ECO:0000259" key="7">
    <source>
        <dbReference type="Pfam" id="PF10414"/>
    </source>
</evidence>
<dbReference type="OrthoDB" id="9773765at2"/>
<dbReference type="STRING" id="1123382.SAMN02745221_01224"/>
<evidence type="ECO:0000259" key="8">
    <source>
        <dbReference type="Pfam" id="PF14824"/>
    </source>
</evidence>
<evidence type="ECO:0000313" key="9">
    <source>
        <dbReference type="EMBL" id="SHG89721.1"/>
    </source>
</evidence>
<dbReference type="SUPFAM" id="SSF75615">
    <property type="entry name" value="Siroheme synthase middle domains-like"/>
    <property type="match status" value="1"/>
</dbReference>
<dbReference type="Pfam" id="PF13241">
    <property type="entry name" value="NAD_binding_7"/>
    <property type="match status" value="1"/>
</dbReference>
<dbReference type="PANTHER" id="PTHR35330:SF1">
    <property type="entry name" value="SIROHEME BIOSYNTHESIS PROTEIN MET8"/>
    <property type="match status" value="1"/>
</dbReference>
<dbReference type="InterPro" id="IPR006367">
    <property type="entry name" value="Sirohaem_synthase_N"/>
</dbReference>
<dbReference type="PANTHER" id="PTHR35330">
    <property type="entry name" value="SIROHEME BIOSYNTHESIS PROTEIN MET8"/>
    <property type="match status" value="1"/>
</dbReference>
<dbReference type="AlphaFoldDB" id="A0A1M5NJL9"/>
<organism evidence="9 10">
    <name type="scientific">Thermosyntropha lipolytica DSM 11003</name>
    <dbReference type="NCBI Taxonomy" id="1123382"/>
    <lineage>
        <taxon>Bacteria</taxon>
        <taxon>Bacillati</taxon>
        <taxon>Bacillota</taxon>
        <taxon>Clostridia</taxon>
        <taxon>Eubacteriales</taxon>
        <taxon>Syntrophomonadaceae</taxon>
        <taxon>Thermosyntropha</taxon>
    </lineage>
</organism>
<dbReference type="UniPathway" id="UPA00262">
    <property type="reaction ID" value="UER00222"/>
</dbReference>
<dbReference type="EC" id="1.3.1.76" evidence="2"/>
<feature type="domain" description="Siroheme synthase central" evidence="8">
    <location>
        <begin position="120"/>
        <end position="146"/>
    </location>
</feature>
<keyword evidence="4" id="KW-0520">NAD</keyword>
<gene>
    <name evidence="9" type="ORF">SAMN02745221_01224</name>
</gene>
<accession>A0A1M5NJL9</accession>
<dbReference type="EMBL" id="FQWY01000017">
    <property type="protein sequence ID" value="SHG89721.1"/>
    <property type="molecule type" value="Genomic_DNA"/>
</dbReference>
<dbReference type="InterPro" id="IPR028281">
    <property type="entry name" value="Sirohaem_synthase_central"/>
</dbReference>
<dbReference type="Proteomes" id="UP000242329">
    <property type="component" value="Unassembled WGS sequence"/>
</dbReference>
<evidence type="ECO:0000256" key="2">
    <source>
        <dbReference type="ARBA" id="ARBA00012400"/>
    </source>
</evidence>
<reference evidence="10" key="1">
    <citation type="submission" date="2016-11" db="EMBL/GenBank/DDBJ databases">
        <authorList>
            <person name="Varghese N."/>
            <person name="Submissions S."/>
        </authorList>
    </citation>
    <scope>NUCLEOTIDE SEQUENCE [LARGE SCALE GENOMIC DNA]</scope>
    <source>
        <strain evidence="10">DSM 11003</strain>
    </source>
</reference>
<dbReference type="Pfam" id="PF10414">
    <property type="entry name" value="CysG_dimeriser"/>
    <property type="match status" value="1"/>
</dbReference>
<keyword evidence="10" id="KW-1185">Reference proteome</keyword>
<proteinExistence type="predicted"/>
<dbReference type="NCBIfam" id="TIGR01470">
    <property type="entry name" value="cysG_Nterm"/>
    <property type="match status" value="1"/>
</dbReference>
<dbReference type="Gene3D" id="3.40.50.720">
    <property type="entry name" value="NAD(P)-binding Rossmann-like Domain"/>
    <property type="match status" value="1"/>
</dbReference>
<dbReference type="InterPro" id="IPR019478">
    <property type="entry name" value="Sirohaem_synthase_dimer_dom"/>
</dbReference>
<dbReference type="GO" id="GO:0004325">
    <property type="term" value="F:ferrochelatase activity"/>
    <property type="evidence" value="ECO:0007669"/>
    <property type="project" value="InterPro"/>
</dbReference>
<dbReference type="InterPro" id="IPR042518">
    <property type="entry name" value="SirC_C"/>
</dbReference>
<protein>
    <recommendedName>
        <fullName evidence="2">precorrin-2 dehydrogenase</fullName>
        <ecNumber evidence="2">1.3.1.76</ecNumber>
    </recommendedName>
</protein>
<dbReference type="GO" id="GO:0043115">
    <property type="term" value="F:precorrin-2 dehydrogenase activity"/>
    <property type="evidence" value="ECO:0007669"/>
    <property type="project" value="UniProtKB-EC"/>
</dbReference>
<evidence type="ECO:0000256" key="4">
    <source>
        <dbReference type="ARBA" id="ARBA00023027"/>
    </source>
</evidence>
<evidence type="ECO:0000313" key="10">
    <source>
        <dbReference type="Proteomes" id="UP000242329"/>
    </source>
</evidence>
<name>A0A1M5NJL9_9FIRM</name>
<keyword evidence="3" id="KW-0560">Oxidoreductase</keyword>
<dbReference type="InterPro" id="IPR028161">
    <property type="entry name" value="Met8-like"/>
</dbReference>
<evidence type="ECO:0000256" key="3">
    <source>
        <dbReference type="ARBA" id="ARBA00023002"/>
    </source>
</evidence>
<dbReference type="RefSeq" id="WP_073091600.1">
    <property type="nucleotide sequence ID" value="NZ_FQWY01000017.1"/>
</dbReference>
<sequence length="213" mass="24006">MAHLFPAFINLEGKNCLIIGGGKVAERKVANLLAYGTNIKVVSPKVTENIKEWGEKGLITVNLRAFDDRDLDGIFMVFAATNDSDLNRRVARICRMKGILLNAVDDPVNCDFYVPSVVRRDSLVVAISTEGKSPLFARKMREELEGLIPEAYGWYVDLLGEVREKAKAKINDINEREALFHKLVNDEILGLLRKGEWEKVKERVEECISSLQD</sequence>